<feature type="domain" description="GRAM" evidence="2">
    <location>
        <begin position="59"/>
        <end position="123"/>
    </location>
</feature>
<dbReference type="Pfam" id="PF02893">
    <property type="entry name" value="GRAM"/>
    <property type="match status" value="1"/>
</dbReference>
<comment type="caution">
    <text evidence="3">The sequence shown here is derived from an EMBL/GenBank/DDBJ whole genome shotgun (WGS) entry which is preliminary data.</text>
</comment>
<dbReference type="OrthoDB" id="2162691at2759"/>
<keyword evidence="1" id="KW-1133">Transmembrane helix</keyword>
<dbReference type="InterPro" id="IPR052633">
    <property type="entry name" value="GRAM_domain_protein_2B"/>
</dbReference>
<dbReference type="InterPro" id="IPR004182">
    <property type="entry name" value="GRAM"/>
</dbReference>
<reference evidence="3 4" key="1">
    <citation type="journal article" date="2018" name="Nat. Ecol. Evol.">
        <title>Shark genomes provide insights into elasmobranch evolution and the origin of vertebrates.</title>
        <authorList>
            <person name="Hara Y"/>
            <person name="Yamaguchi K"/>
            <person name="Onimaru K"/>
            <person name="Kadota M"/>
            <person name="Koyanagi M"/>
            <person name="Keeley SD"/>
            <person name="Tatsumi K"/>
            <person name="Tanaka K"/>
            <person name="Motone F"/>
            <person name="Kageyama Y"/>
            <person name="Nozu R"/>
            <person name="Adachi N"/>
            <person name="Nishimura O"/>
            <person name="Nakagawa R"/>
            <person name="Tanegashima C"/>
            <person name="Kiyatake I"/>
            <person name="Matsumoto R"/>
            <person name="Murakumo K"/>
            <person name="Nishida K"/>
            <person name="Terakita A"/>
            <person name="Kuratani S"/>
            <person name="Sato K"/>
            <person name="Hyodo S Kuraku.S."/>
        </authorList>
    </citation>
    <scope>NUCLEOTIDE SEQUENCE [LARGE SCALE GENOMIC DNA]</scope>
</reference>
<dbReference type="AlphaFoldDB" id="A0A401PY32"/>
<accession>A0A401PY32</accession>
<dbReference type="CDD" id="cd13220">
    <property type="entry name" value="PH-GRAM_GRAMDC"/>
    <property type="match status" value="1"/>
</dbReference>
<dbReference type="Proteomes" id="UP000288216">
    <property type="component" value="Unassembled WGS sequence"/>
</dbReference>
<organism evidence="3 4">
    <name type="scientific">Scyliorhinus torazame</name>
    <name type="common">Cloudy catshark</name>
    <name type="synonym">Catulus torazame</name>
    <dbReference type="NCBI Taxonomy" id="75743"/>
    <lineage>
        <taxon>Eukaryota</taxon>
        <taxon>Metazoa</taxon>
        <taxon>Chordata</taxon>
        <taxon>Craniata</taxon>
        <taxon>Vertebrata</taxon>
        <taxon>Chondrichthyes</taxon>
        <taxon>Elasmobranchii</taxon>
        <taxon>Galeomorphii</taxon>
        <taxon>Galeoidea</taxon>
        <taxon>Carcharhiniformes</taxon>
        <taxon>Scyliorhinidae</taxon>
        <taxon>Scyliorhinus</taxon>
    </lineage>
</organism>
<proteinExistence type="predicted"/>
<dbReference type="PANTHER" id="PTHR46645">
    <property type="entry name" value="GRAM DOMAIN-CONTAINING PROTEIN 2B-RELATED"/>
    <property type="match status" value="1"/>
</dbReference>
<protein>
    <recommendedName>
        <fullName evidence="2">GRAM domain-containing protein</fullName>
    </recommendedName>
</protein>
<keyword evidence="1" id="KW-0812">Transmembrane</keyword>
<evidence type="ECO:0000313" key="4">
    <source>
        <dbReference type="Proteomes" id="UP000288216"/>
    </source>
</evidence>
<gene>
    <name evidence="3" type="ORF">scyTo_0019351</name>
</gene>
<dbReference type="SMART" id="SM00568">
    <property type="entry name" value="GRAM"/>
    <property type="match status" value="1"/>
</dbReference>
<dbReference type="InterPro" id="IPR011993">
    <property type="entry name" value="PH-like_dom_sf"/>
</dbReference>
<feature type="non-terminal residue" evidence="3">
    <location>
        <position position="1"/>
    </location>
</feature>
<evidence type="ECO:0000256" key="1">
    <source>
        <dbReference type="SAM" id="Phobius"/>
    </source>
</evidence>
<keyword evidence="1" id="KW-0472">Membrane</keyword>
<keyword evidence="4" id="KW-1185">Reference proteome</keyword>
<name>A0A401PY32_SCYTO</name>
<dbReference type="Gene3D" id="2.30.29.30">
    <property type="entry name" value="Pleckstrin-homology domain (PH domain)/Phosphotyrosine-binding domain (PTB)"/>
    <property type="match status" value="1"/>
</dbReference>
<dbReference type="OMA" id="HYICALQ"/>
<evidence type="ECO:0000259" key="2">
    <source>
        <dbReference type="SMART" id="SM00568"/>
    </source>
</evidence>
<feature type="transmembrane region" description="Helical" evidence="1">
    <location>
        <begin position="279"/>
        <end position="301"/>
    </location>
</feature>
<evidence type="ECO:0000313" key="3">
    <source>
        <dbReference type="EMBL" id="GCB78026.1"/>
    </source>
</evidence>
<dbReference type="STRING" id="75743.A0A401PY32"/>
<sequence length="325" mass="36427">MLKESFPSAGKCMKLIGKNVHLPELLRSQAFDLSGLKNEDEPFLGRRRSSSASIVKQDATFQKQFKDINEMVIGSFKCALHKEVPYHGKMYVSDNYICFYSSFLKETKLVVPVTAVISLKKQNTALLVPNALSIKTMEGEKHLFGSLRSREVTFKILKSICAHLESGSRTNSPRISIAENSLSTDSKNSQELNHSSFEQNIQDLNIKDCFGTFAEPVSSTDAADGIRNGIPLCKENKEQGDQPADGPSCFIGDSWFQKVTKKMKLFVVFHESATFNTLIIIYVLLVLLLLISSGYIGFRIVALEEQLMSMGAWPELHTHNKYRKT</sequence>
<dbReference type="EMBL" id="BFAA01014321">
    <property type="protein sequence ID" value="GCB78026.1"/>
    <property type="molecule type" value="Genomic_DNA"/>
</dbReference>